<dbReference type="EMBL" id="UINC01115150">
    <property type="protein sequence ID" value="SVC85964.1"/>
    <property type="molecule type" value="Genomic_DNA"/>
</dbReference>
<evidence type="ECO:0000313" key="2">
    <source>
        <dbReference type="EMBL" id="SVC85964.1"/>
    </source>
</evidence>
<evidence type="ECO:0000259" key="1">
    <source>
        <dbReference type="Pfam" id="PF12867"/>
    </source>
</evidence>
<protein>
    <recommendedName>
        <fullName evidence="1">DinB-like domain-containing protein</fullName>
    </recommendedName>
</protein>
<feature type="non-terminal residue" evidence="2">
    <location>
        <position position="124"/>
    </location>
</feature>
<dbReference type="InterPro" id="IPR034660">
    <property type="entry name" value="DinB/YfiT-like"/>
</dbReference>
<gene>
    <name evidence="2" type="ORF">METZ01_LOCUS338818</name>
</gene>
<dbReference type="InterPro" id="IPR024775">
    <property type="entry name" value="DinB-like"/>
</dbReference>
<name>A0A382QKA7_9ZZZZ</name>
<dbReference type="AlphaFoldDB" id="A0A382QKA7"/>
<sequence>MTQPVSTTHLIASMQDARNRTLELVCDLDDQQLMGPKLRTVNPLKWEIAHAAYFYEYFILRKLYGYDSVIGDKADELYDSINVNHDVRWDLPLPNRKDTLAYMQAVLDRLAERLDRAQNGGLAS</sequence>
<dbReference type="Gene3D" id="1.20.120.450">
    <property type="entry name" value="dinb family like domain"/>
    <property type="match status" value="1"/>
</dbReference>
<dbReference type="Pfam" id="PF12867">
    <property type="entry name" value="DinB_2"/>
    <property type="match status" value="1"/>
</dbReference>
<proteinExistence type="predicted"/>
<organism evidence="2">
    <name type="scientific">marine metagenome</name>
    <dbReference type="NCBI Taxonomy" id="408172"/>
    <lineage>
        <taxon>unclassified sequences</taxon>
        <taxon>metagenomes</taxon>
        <taxon>ecological metagenomes</taxon>
    </lineage>
</organism>
<feature type="domain" description="DinB-like" evidence="1">
    <location>
        <begin position="15"/>
        <end position="119"/>
    </location>
</feature>
<accession>A0A382QKA7</accession>
<reference evidence="2" key="1">
    <citation type="submission" date="2018-05" db="EMBL/GenBank/DDBJ databases">
        <authorList>
            <person name="Lanie J.A."/>
            <person name="Ng W.-L."/>
            <person name="Kazmierczak K.M."/>
            <person name="Andrzejewski T.M."/>
            <person name="Davidsen T.M."/>
            <person name="Wayne K.J."/>
            <person name="Tettelin H."/>
            <person name="Glass J.I."/>
            <person name="Rusch D."/>
            <person name="Podicherti R."/>
            <person name="Tsui H.-C.T."/>
            <person name="Winkler M.E."/>
        </authorList>
    </citation>
    <scope>NUCLEOTIDE SEQUENCE</scope>
</reference>
<dbReference type="SUPFAM" id="SSF109854">
    <property type="entry name" value="DinB/YfiT-like putative metalloenzymes"/>
    <property type="match status" value="1"/>
</dbReference>